<sequence length="106" mass="12265">MADDAMWCLVMFDLPVETKKQRREATRFRHDLLDWGFSMVQFSVYVKYWPLGGQDHATLRAIKSHLPSGGKVKVLGLTDRQWASGLHFVRAERKDDGQAPEQLMIF</sequence>
<dbReference type="SUPFAM" id="SSF143430">
    <property type="entry name" value="TTP0101/SSO1404-like"/>
    <property type="match status" value="1"/>
</dbReference>
<accession>A0A0V8RYF9</accession>
<organism evidence="10 11">
    <name type="scientific">Schaalia odontolytica</name>
    <dbReference type="NCBI Taxonomy" id="1660"/>
    <lineage>
        <taxon>Bacteria</taxon>
        <taxon>Bacillati</taxon>
        <taxon>Actinomycetota</taxon>
        <taxon>Actinomycetes</taxon>
        <taxon>Actinomycetales</taxon>
        <taxon>Actinomycetaceae</taxon>
        <taxon>Schaalia</taxon>
    </lineage>
</organism>
<dbReference type="EC" id="3.1.-.-" evidence="9"/>
<dbReference type="Proteomes" id="UP000054686">
    <property type="component" value="Unassembled WGS sequence"/>
</dbReference>
<keyword evidence="7 9" id="KW-0460">Magnesium</keyword>
<dbReference type="GO" id="GO:0004521">
    <property type="term" value="F:RNA endonuclease activity"/>
    <property type="evidence" value="ECO:0007669"/>
    <property type="project" value="InterPro"/>
</dbReference>
<evidence type="ECO:0000256" key="7">
    <source>
        <dbReference type="ARBA" id="ARBA00022842"/>
    </source>
</evidence>
<evidence type="ECO:0000256" key="4">
    <source>
        <dbReference type="ARBA" id="ARBA00022723"/>
    </source>
</evidence>
<evidence type="ECO:0000313" key="11">
    <source>
        <dbReference type="Proteomes" id="UP000054686"/>
    </source>
</evidence>
<dbReference type="RefSeq" id="WP_060565893.1">
    <property type="nucleotide sequence ID" value="NZ_CP040006.1"/>
</dbReference>
<keyword evidence="4 9" id="KW-0479">Metal-binding</keyword>
<comment type="caution">
    <text evidence="10">The sequence shown here is derived from an EMBL/GenBank/DDBJ whole genome shotgun (WGS) entry which is preliminary data.</text>
</comment>
<dbReference type="InterPro" id="IPR019199">
    <property type="entry name" value="Virulence_VapD/CRISPR_Cas2"/>
</dbReference>
<dbReference type="HAMAP" id="MF_01471">
    <property type="entry name" value="Cas2"/>
    <property type="match status" value="1"/>
</dbReference>
<dbReference type="EMBL" id="LLVT01000001">
    <property type="protein sequence ID" value="KSW13116.1"/>
    <property type="molecule type" value="Genomic_DNA"/>
</dbReference>
<reference evidence="10 11" key="1">
    <citation type="submission" date="2015-10" db="EMBL/GenBank/DDBJ databases">
        <title>Draft Genome of Actinomyces odontolyticus subsp. actinosynbacter strain XH001.</title>
        <authorList>
            <person name="Mclean J.S."/>
            <person name="He X."/>
        </authorList>
    </citation>
    <scope>NUCLEOTIDE SEQUENCE [LARGE SCALE GENOMIC DNA]</scope>
    <source>
        <strain evidence="10 11">XH001</strain>
    </source>
</reference>
<dbReference type="GO" id="GO:0043571">
    <property type="term" value="P:maintenance of CRISPR repeat elements"/>
    <property type="evidence" value="ECO:0007669"/>
    <property type="project" value="UniProtKB-UniRule"/>
</dbReference>
<gene>
    <name evidence="9" type="primary">cas2</name>
    <name evidence="10" type="ORF">APY09_01785</name>
</gene>
<dbReference type="OrthoDB" id="9791737at2"/>
<keyword evidence="8 9" id="KW-0051">Antiviral defense</keyword>
<evidence type="ECO:0000256" key="9">
    <source>
        <dbReference type="HAMAP-Rule" id="MF_01471"/>
    </source>
</evidence>
<dbReference type="GO" id="GO:0046872">
    <property type="term" value="F:metal ion binding"/>
    <property type="evidence" value="ECO:0007669"/>
    <property type="project" value="UniProtKB-UniRule"/>
</dbReference>
<feature type="binding site" evidence="9">
    <location>
        <position position="13"/>
    </location>
    <ligand>
        <name>Mg(2+)</name>
        <dbReference type="ChEBI" id="CHEBI:18420"/>
        <note>catalytic</note>
    </ligand>
</feature>
<dbReference type="GO" id="GO:0016787">
    <property type="term" value="F:hydrolase activity"/>
    <property type="evidence" value="ECO:0007669"/>
    <property type="project" value="UniProtKB-KW"/>
</dbReference>
<comment type="function">
    <text evidence="9">CRISPR (clustered regularly interspaced short palindromic repeat), is an adaptive immune system that provides protection against mobile genetic elements (viruses, transposable elements and conjugative plasmids). CRISPR clusters contain sequences complementary to antecedent mobile elements and target invading nucleic acids. CRISPR clusters are transcribed and processed into CRISPR RNA (crRNA). Functions as a ssRNA-specific endoribonuclease. Involved in the integration of spacer DNA into the CRISPR cassette.</text>
</comment>
<comment type="similarity">
    <text evidence="2 9">Belongs to the CRISPR-associated endoribonuclease Cas2 protein family.</text>
</comment>
<proteinExistence type="inferred from homology"/>
<evidence type="ECO:0000256" key="5">
    <source>
        <dbReference type="ARBA" id="ARBA00022759"/>
    </source>
</evidence>
<dbReference type="NCBIfam" id="TIGR01573">
    <property type="entry name" value="cas2"/>
    <property type="match status" value="1"/>
</dbReference>
<evidence type="ECO:0000313" key="10">
    <source>
        <dbReference type="EMBL" id="KSW13116.1"/>
    </source>
</evidence>
<keyword evidence="5 9" id="KW-0255">Endonuclease</keyword>
<dbReference type="Pfam" id="PF09827">
    <property type="entry name" value="CRISPR_Cas2"/>
    <property type="match status" value="1"/>
</dbReference>
<comment type="cofactor">
    <cofactor evidence="1 9">
        <name>Mg(2+)</name>
        <dbReference type="ChEBI" id="CHEBI:18420"/>
    </cofactor>
</comment>
<protein>
    <recommendedName>
        <fullName evidence="9">CRISPR-associated endoribonuclease Cas2</fullName>
        <ecNumber evidence="9">3.1.-.-</ecNumber>
    </recommendedName>
</protein>
<name>A0A0V8RYF9_9ACTO</name>
<dbReference type="InterPro" id="IPR021127">
    <property type="entry name" value="CRISPR_associated_Cas2"/>
</dbReference>
<evidence type="ECO:0000256" key="6">
    <source>
        <dbReference type="ARBA" id="ARBA00022801"/>
    </source>
</evidence>
<keyword evidence="6 9" id="KW-0378">Hydrolase</keyword>
<evidence type="ECO:0000256" key="8">
    <source>
        <dbReference type="ARBA" id="ARBA00023118"/>
    </source>
</evidence>
<evidence type="ECO:0000256" key="3">
    <source>
        <dbReference type="ARBA" id="ARBA00022722"/>
    </source>
</evidence>
<comment type="subunit">
    <text evidence="9">Homodimer, forms a heterotetramer with a Cas1 homodimer.</text>
</comment>
<evidence type="ECO:0000256" key="2">
    <source>
        <dbReference type="ARBA" id="ARBA00009959"/>
    </source>
</evidence>
<dbReference type="GO" id="GO:0051607">
    <property type="term" value="P:defense response to virus"/>
    <property type="evidence" value="ECO:0007669"/>
    <property type="project" value="UniProtKB-UniRule"/>
</dbReference>
<keyword evidence="3 9" id="KW-0540">Nuclease</keyword>
<dbReference type="AlphaFoldDB" id="A0A0V8RYF9"/>
<evidence type="ECO:0000256" key="1">
    <source>
        <dbReference type="ARBA" id="ARBA00001946"/>
    </source>
</evidence>